<dbReference type="SUPFAM" id="SSF53756">
    <property type="entry name" value="UDP-Glycosyltransferase/glycogen phosphorylase"/>
    <property type="match status" value="1"/>
</dbReference>
<dbReference type="AlphaFoldDB" id="A0AA48KRN2"/>
<evidence type="ECO:0000313" key="1">
    <source>
        <dbReference type="EMBL" id="BDX07758.1"/>
    </source>
</evidence>
<dbReference type="EMBL" id="AP027272">
    <property type="protein sequence ID" value="BDX07758.1"/>
    <property type="molecule type" value="Genomic_DNA"/>
</dbReference>
<dbReference type="KEGG" id="pmaw:MACH26_32790"/>
<keyword evidence="2" id="KW-1185">Reference proteome</keyword>
<name>A0AA48KRN2_9ALTE</name>
<accession>A0AA48KRN2</accession>
<evidence type="ECO:0000313" key="2">
    <source>
        <dbReference type="Proteomes" id="UP001333710"/>
    </source>
</evidence>
<dbReference type="Proteomes" id="UP001333710">
    <property type="component" value="Chromosome"/>
</dbReference>
<dbReference type="RefSeq" id="WP_338293856.1">
    <property type="nucleotide sequence ID" value="NZ_AP027272.1"/>
</dbReference>
<organism evidence="1 2">
    <name type="scientific">Planctobacterium marinum</name>
    <dbReference type="NCBI Taxonomy" id="1631968"/>
    <lineage>
        <taxon>Bacteria</taxon>
        <taxon>Pseudomonadati</taxon>
        <taxon>Pseudomonadota</taxon>
        <taxon>Gammaproteobacteria</taxon>
        <taxon>Alteromonadales</taxon>
        <taxon>Alteromonadaceae</taxon>
        <taxon>Planctobacterium</taxon>
    </lineage>
</organism>
<reference evidence="1" key="1">
    <citation type="submission" date="2023-01" db="EMBL/GenBank/DDBJ databases">
        <title>Complete genome sequence of Planctobacterium marinum strain Dej080120_11.</title>
        <authorList>
            <person name="Ueki S."/>
            <person name="Maruyama F."/>
        </authorList>
    </citation>
    <scope>NUCLEOTIDE SEQUENCE</scope>
    <source>
        <strain evidence="1">Dej080120_11</strain>
    </source>
</reference>
<protein>
    <submittedName>
        <fullName evidence="1">Uncharacterized protein</fullName>
    </submittedName>
</protein>
<sequence length="469" mass="54908">MTSIDQKYRYPLELITAHERADELEYFAFEFDGIHMWPIVRMGLLFQCYKAIEGIYFQAESQSNFKLQQERKYHLNALTLEQIERNIGNLASVDILIFSLELYRQKQGNRCVNLQEMLFADTPYTTRVVEDSYLDPSEYGFIWHEMVYQYGRLKANNTKISARDSKTIDDFMHYIAQHYSQWIDQDYMSAIRAKLVTMATRLPHWKAAYTQLIEQTAPKLAFIENAGYGTRAFQIKWLKQMGIRVAEIQHGQLNNHVSGYFFGPGVAEASWMQPYFPDDFLIWSEMWREKYSGGGNTYVLGNVAHQQALHNFNYQPEYILLCTNCFDVNKTITYAKQLMHQHPNYKIKVRIHPTMTRYSDEFSKALGEYFLKPENGESMAESLAKAAVVVSEPSTVLHESRAKGIPTFFLKVSSWDEIPELPLAEELLHMGKLPPRESNWRKLHDEYFSCNWQSNLNRYLEEAIGRDVR</sequence>
<proteinExistence type="predicted"/>
<gene>
    <name evidence="1" type="ORF">MACH26_32790</name>
</gene>